<proteinExistence type="predicted"/>
<sequence length="268" mass="28051">EAADDVVNGALWARTSGKHWERLLSYANAGVTDKLERLDILGDGSAMFATDLSKGKIWRSTDMGATFPKKISTKDDLKTVAPVSATTLYTGNVGEIWWSTRSGTGWTKPDDSEIPASAAIINIGVAGDIVLVGAVGGVFISSDGGETVEKVGSDNPFAAGLPTIATSDMAFADNGILYATCPVPVTSDVMRCVVDLDNPGDAEWETIDEYQDSTGAVVYDETSFVAGGPAITLPPCGVLYVIDAMPVNTDTTPANYAGGLWRCTNPTA</sequence>
<evidence type="ECO:0008006" key="2">
    <source>
        <dbReference type="Google" id="ProtNLM"/>
    </source>
</evidence>
<dbReference type="Gene3D" id="2.130.10.10">
    <property type="entry name" value="YVTN repeat-like/Quinoprotein amine dehydrogenase"/>
    <property type="match status" value="1"/>
</dbReference>
<dbReference type="EMBL" id="BARW01021902">
    <property type="protein sequence ID" value="GAI93316.1"/>
    <property type="molecule type" value="Genomic_DNA"/>
</dbReference>
<feature type="non-terminal residue" evidence="1">
    <location>
        <position position="1"/>
    </location>
</feature>
<feature type="non-terminal residue" evidence="1">
    <location>
        <position position="268"/>
    </location>
</feature>
<protein>
    <recommendedName>
        <fullName evidence="2">Photosynthesis system II assembly factor Ycf48/Hcf136-like domain-containing protein</fullName>
    </recommendedName>
</protein>
<comment type="caution">
    <text evidence="1">The sequence shown here is derived from an EMBL/GenBank/DDBJ whole genome shotgun (WGS) entry which is preliminary data.</text>
</comment>
<dbReference type="SUPFAM" id="SSF110296">
    <property type="entry name" value="Oligoxyloglucan reducing end-specific cellobiohydrolase"/>
    <property type="match status" value="1"/>
</dbReference>
<evidence type="ECO:0000313" key="1">
    <source>
        <dbReference type="EMBL" id="GAI93316.1"/>
    </source>
</evidence>
<name>X1TPK9_9ZZZZ</name>
<organism evidence="1">
    <name type="scientific">marine sediment metagenome</name>
    <dbReference type="NCBI Taxonomy" id="412755"/>
    <lineage>
        <taxon>unclassified sequences</taxon>
        <taxon>metagenomes</taxon>
        <taxon>ecological metagenomes</taxon>
    </lineage>
</organism>
<dbReference type="InterPro" id="IPR015943">
    <property type="entry name" value="WD40/YVTN_repeat-like_dom_sf"/>
</dbReference>
<dbReference type="AlphaFoldDB" id="X1TPK9"/>
<accession>X1TPK9</accession>
<reference evidence="1" key="1">
    <citation type="journal article" date="2014" name="Front. Microbiol.">
        <title>High frequency of phylogenetically diverse reductive dehalogenase-homologous genes in deep subseafloor sedimentary metagenomes.</title>
        <authorList>
            <person name="Kawai M."/>
            <person name="Futagami T."/>
            <person name="Toyoda A."/>
            <person name="Takaki Y."/>
            <person name="Nishi S."/>
            <person name="Hori S."/>
            <person name="Arai W."/>
            <person name="Tsubouchi T."/>
            <person name="Morono Y."/>
            <person name="Uchiyama I."/>
            <person name="Ito T."/>
            <person name="Fujiyama A."/>
            <person name="Inagaki F."/>
            <person name="Takami H."/>
        </authorList>
    </citation>
    <scope>NUCLEOTIDE SEQUENCE</scope>
    <source>
        <strain evidence="1">Expedition CK06-06</strain>
    </source>
</reference>
<gene>
    <name evidence="1" type="ORF">S12H4_36704</name>
</gene>